<dbReference type="RefSeq" id="XP_007512802.1">
    <property type="nucleotide sequence ID" value="XM_007512740.1"/>
</dbReference>
<reference evidence="3 4" key="1">
    <citation type="submission" date="2011-10" db="EMBL/GenBank/DDBJ databases">
        <authorList>
            <person name="Genoscope - CEA"/>
        </authorList>
    </citation>
    <scope>NUCLEOTIDE SEQUENCE [LARGE SCALE GENOMIC DNA]</scope>
    <source>
        <strain evidence="3 4">RCC 1105</strain>
    </source>
</reference>
<dbReference type="Gene3D" id="2.40.30.10">
    <property type="entry name" value="Translation factors"/>
    <property type="match status" value="1"/>
</dbReference>
<dbReference type="PRINTS" id="PR00315">
    <property type="entry name" value="ELONGATNFCT"/>
</dbReference>
<gene>
    <name evidence="3" type="ORF">Bathy06g03770</name>
</gene>
<feature type="compositionally biased region" description="Basic and acidic residues" evidence="1">
    <location>
        <begin position="443"/>
        <end position="453"/>
    </location>
</feature>
<dbReference type="InterPro" id="IPR050055">
    <property type="entry name" value="EF-Tu_GTPase"/>
</dbReference>
<dbReference type="InterPro" id="IPR049394">
    <property type="entry name" value="eEFSec_C"/>
</dbReference>
<dbReference type="GO" id="GO:0005525">
    <property type="term" value="F:GTP binding"/>
    <property type="evidence" value="ECO:0007669"/>
    <property type="project" value="InterPro"/>
</dbReference>
<sequence length="635" mass="69564">MSSSDRHPPSDEEKTKRRKRINVSVGILGHVDSGKTSLARALSTSFSTASLDKNPQSKLRGITLDLGFSSFVNRREILTRDGKETVEVDVCYTMVDCPGHASLIKTVLGGASIIDCMILVVDVNKGIQTQTAECVVVGEIAVKKLIVCLNKIDSIEDEEKRKAKIVQVEKKIRMALSKSKFASLDFVATSARPGGGNDQDVGSKETEAKPIGLESLVKILGERVPKERFEELESKATTLSSTSASNFLFAVDHCFAVKGQGTVLTGTVLNGSCKVGDFVEIPHLKEEKKVKSMQIFRESTDRCARGDRVGMCVAGLDPEGLERFLVSSPKTVPTFDRAIVSCEKIRLHKSEVKSKAKFHVTVGHQTVMAKAIFFGDANSSSGSSSSSISAALTSETLAGAVGTLSLSNGDTGGNNKKQEFDRQREYALANELLHVSEVVKKETVAAEDEKNNDSENQNEDEEDEDTANVFAKYCYLEFEKPVTAPENALYIASKLDVPEGSNVCRLAFFGKTLSCADTSKSPNFAEENLRLFSVKSRKGTIERAESDNRTCVCKGMFKKESDLSSFRNMLVWMDSSAGGARGRIEGSFGKTGKFKVYFEKEIDISNAKTSRKITMRFKRFVYDKSEKRIMDQTGL</sequence>
<accession>K8EH09</accession>
<dbReference type="PROSITE" id="PS51722">
    <property type="entry name" value="G_TR_2"/>
    <property type="match status" value="1"/>
</dbReference>
<keyword evidence="3" id="KW-0251">Elongation factor</keyword>
<dbReference type="GO" id="GO:0003746">
    <property type="term" value="F:translation elongation factor activity"/>
    <property type="evidence" value="ECO:0007669"/>
    <property type="project" value="UniProtKB-KW"/>
</dbReference>
<dbReference type="Pfam" id="PF00009">
    <property type="entry name" value="GTP_EFTU"/>
    <property type="match status" value="1"/>
</dbReference>
<dbReference type="SUPFAM" id="SSF52540">
    <property type="entry name" value="P-loop containing nucleoside triphosphate hydrolases"/>
    <property type="match status" value="1"/>
</dbReference>
<dbReference type="FunFam" id="2.40.30.10:FF:000052">
    <property type="entry name" value="Selenocysteine-specific elongation factor EF-Sec"/>
    <property type="match status" value="1"/>
</dbReference>
<evidence type="ECO:0000259" key="2">
    <source>
        <dbReference type="PROSITE" id="PS51722"/>
    </source>
</evidence>
<dbReference type="InterPro" id="IPR000795">
    <property type="entry name" value="T_Tr_GTP-bd_dom"/>
</dbReference>
<dbReference type="InterPro" id="IPR027417">
    <property type="entry name" value="P-loop_NTPase"/>
</dbReference>
<dbReference type="OrthoDB" id="2067at2759"/>
<dbReference type="eggNOG" id="KOG0461">
    <property type="taxonomic scope" value="Eukaryota"/>
</dbReference>
<dbReference type="PANTHER" id="PTHR43721:SF11">
    <property type="entry name" value="SELENOCYSTEINE-SPECIFIC ELONGATION FACTOR"/>
    <property type="match status" value="1"/>
</dbReference>
<evidence type="ECO:0000256" key="1">
    <source>
        <dbReference type="SAM" id="MobiDB-lite"/>
    </source>
</evidence>
<evidence type="ECO:0000313" key="4">
    <source>
        <dbReference type="Proteomes" id="UP000198341"/>
    </source>
</evidence>
<dbReference type="GO" id="GO:0001514">
    <property type="term" value="P:selenocysteine incorporation"/>
    <property type="evidence" value="ECO:0007669"/>
    <property type="project" value="TreeGrafter"/>
</dbReference>
<dbReference type="Gene3D" id="3.40.50.300">
    <property type="entry name" value="P-loop containing nucleotide triphosphate hydrolases"/>
    <property type="match status" value="1"/>
</dbReference>
<dbReference type="STRING" id="41875.K8EH09"/>
<dbReference type="Pfam" id="PF21208">
    <property type="entry name" value="euk_SelB_III"/>
    <property type="match status" value="1"/>
</dbReference>
<dbReference type="Pfam" id="PF21131">
    <property type="entry name" value="eEFSec_4th"/>
    <property type="match status" value="1"/>
</dbReference>
<name>K8EH09_9CHLO</name>
<protein>
    <submittedName>
        <fullName evidence="3">Selenocysteine-specific elongation factor</fullName>
    </submittedName>
</protein>
<dbReference type="EMBL" id="FO082273">
    <property type="protein sequence ID" value="CCO17402.1"/>
    <property type="molecule type" value="Genomic_DNA"/>
</dbReference>
<dbReference type="CDD" id="cd03696">
    <property type="entry name" value="SelB_II"/>
    <property type="match status" value="1"/>
</dbReference>
<dbReference type="AlphaFoldDB" id="K8EH09"/>
<dbReference type="CDD" id="cd04094">
    <property type="entry name" value="eSelB_III"/>
    <property type="match status" value="1"/>
</dbReference>
<feature type="domain" description="Tr-type G" evidence="2">
    <location>
        <begin position="20"/>
        <end position="233"/>
    </location>
</feature>
<keyword evidence="3" id="KW-0648">Protein biosynthesis</keyword>
<dbReference type="SUPFAM" id="SSF50447">
    <property type="entry name" value="Translation proteins"/>
    <property type="match status" value="1"/>
</dbReference>
<dbReference type="GO" id="GO:0003924">
    <property type="term" value="F:GTPase activity"/>
    <property type="evidence" value="ECO:0007669"/>
    <property type="project" value="InterPro"/>
</dbReference>
<organism evidence="3 4">
    <name type="scientific">Bathycoccus prasinos</name>
    <dbReference type="NCBI Taxonomy" id="41875"/>
    <lineage>
        <taxon>Eukaryota</taxon>
        <taxon>Viridiplantae</taxon>
        <taxon>Chlorophyta</taxon>
        <taxon>Mamiellophyceae</taxon>
        <taxon>Mamiellales</taxon>
        <taxon>Bathycoccaceae</taxon>
        <taxon>Bathycoccus</taxon>
    </lineage>
</organism>
<proteinExistence type="predicted"/>
<dbReference type="GeneID" id="19015358"/>
<keyword evidence="4" id="KW-1185">Reference proteome</keyword>
<feature type="region of interest" description="Disordered" evidence="1">
    <location>
        <begin position="443"/>
        <end position="465"/>
    </location>
</feature>
<dbReference type="KEGG" id="bpg:Bathy06g03770"/>
<dbReference type="InterPro" id="IPR049393">
    <property type="entry name" value="eEFSec_III"/>
</dbReference>
<feature type="compositionally biased region" description="Acidic residues" evidence="1">
    <location>
        <begin position="456"/>
        <end position="465"/>
    </location>
</feature>
<dbReference type="Proteomes" id="UP000198341">
    <property type="component" value="Chromosome 6"/>
</dbReference>
<dbReference type="PANTHER" id="PTHR43721">
    <property type="entry name" value="ELONGATION FACTOR TU-RELATED"/>
    <property type="match status" value="1"/>
</dbReference>
<dbReference type="InterPro" id="IPR009000">
    <property type="entry name" value="Transl_B-barrel_sf"/>
</dbReference>
<evidence type="ECO:0000313" key="3">
    <source>
        <dbReference type="EMBL" id="CCO17402.1"/>
    </source>
</evidence>